<proteinExistence type="predicted"/>
<sequence>LVHIDVNVQRILPVVTAKHFHLTLIRVPHHRVTITPNVSRIATSITRVNVVLVYSRISIDNR</sequence>
<keyword evidence="1" id="KW-1185">Reference proteome</keyword>
<dbReference type="AlphaFoldDB" id="A0A0R3RHI4"/>
<protein>
    <submittedName>
        <fullName evidence="2">Secreted protein</fullName>
    </submittedName>
</protein>
<dbReference type="Proteomes" id="UP000050640">
    <property type="component" value="Unplaced"/>
</dbReference>
<accession>A0A0R3RHI4</accession>
<organism evidence="1 2">
    <name type="scientific">Elaeophora elaphi</name>
    <dbReference type="NCBI Taxonomy" id="1147741"/>
    <lineage>
        <taxon>Eukaryota</taxon>
        <taxon>Metazoa</taxon>
        <taxon>Ecdysozoa</taxon>
        <taxon>Nematoda</taxon>
        <taxon>Chromadorea</taxon>
        <taxon>Rhabditida</taxon>
        <taxon>Spirurina</taxon>
        <taxon>Spiruromorpha</taxon>
        <taxon>Filarioidea</taxon>
        <taxon>Onchocercidae</taxon>
        <taxon>Elaeophora</taxon>
    </lineage>
</organism>
<dbReference type="WBParaSite" id="EEL_0000090801-mRNA-1">
    <property type="protein sequence ID" value="EEL_0000090801-mRNA-1"/>
    <property type="gene ID" value="EEL_0000090801"/>
</dbReference>
<reference evidence="2" key="1">
    <citation type="submission" date="2017-02" db="UniProtKB">
        <authorList>
            <consortium name="WormBaseParasite"/>
        </authorList>
    </citation>
    <scope>IDENTIFICATION</scope>
</reference>
<evidence type="ECO:0000313" key="1">
    <source>
        <dbReference type="Proteomes" id="UP000050640"/>
    </source>
</evidence>
<evidence type="ECO:0000313" key="2">
    <source>
        <dbReference type="WBParaSite" id="EEL_0000090801-mRNA-1"/>
    </source>
</evidence>
<name>A0A0R3RHI4_9BILA</name>